<sequence>MFPHLPRGLGGNGEIGGSTAYEYEAATVWTILKRFGYEDVCAELGSATQGTNFHRLENILTLGMSIHHLFGTLKIRFEAVEGQARIAAVIAYRAAT</sequence>
<comment type="caution">
    <text evidence="1">The sequence shown here is derived from an EMBL/GenBank/DDBJ whole genome shotgun (WGS) entry which is preliminary data.</text>
</comment>
<gene>
    <name evidence="1" type="ORF">ONZ51_g11919</name>
</gene>
<keyword evidence="2" id="KW-1185">Reference proteome</keyword>
<evidence type="ECO:0008006" key="3">
    <source>
        <dbReference type="Google" id="ProtNLM"/>
    </source>
</evidence>
<evidence type="ECO:0000313" key="2">
    <source>
        <dbReference type="Proteomes" id="UP001215151"/>
    </source>
</evidence>
<evidence type="ECO:0000313" key="1">
    <source>
        <dbReference type="EMBL" id="KAJ8456782.1"/>
    </source>
</evidence>
<dbReference type="EMBL" id="JAPEVG010000633">
    <property type="protein sequence ID" value="KAJ8456782.1"/>
    <property type="molecule type" value="Genomic_DNA"/>
</dbReference>
<accession>A0AAD7TH86</accession>
<proteinExistence type="predicted"/>
<protein>
    <recommendedName>
        <fullName evidence="3">HNH nuclease domain-containing protein</fullName>
    </recommendedName>
</protein>
<dbReference type="Proteomes" id="UP001215151">
    <property type="component" value="Unassembled WGS sequence"/>
</dbReference>
<reference evidence="1" key="1">
    <citation type="submission" date="2022-11" db="EMBL/GenBank/DDBJ databases">
        <title>Genome Sequence of Cubamyces cubensis.</title>
        <authorList>
            <person name="Buettner E."/>
        </authorList>
    </citation>
    <scope>NUCLEOTIDE SEQUENCE</scope>
    <source>
        <strain evidence="1">MPL-01</strain>
    </source>
</reference>
<organism evidence="1 2">
    <name type="scientific">Trametes cubensis</name>
    <dbReference type="NCBI Taxonomy" id="1111947"/>
    <lineage>
        <taxon>Eukaryota</taxon>
        <taxon>Fungi</taxon>
        <taxon>Dikarya</taxon>
        <taxon>Basidiomycota</taxon>
        <taxon>Agaricomycotina</taxon>
        <taxon>Agaricomycetes</taxon>
        <taxon>Polyporales</taxon>
        <taxon>Polyporaceae</taxon>
        <taxon>Trametes</taxon>
    </lineage>
</organism>
<name>A0AAD7TH86_9APHY</name>
<dbReference type="AlphaFoldDB" id="A0AAD7TH86"/>